<keyword evidence="1" id="KW-0472">Membrane</keyword>
<organism evidence="3">
    <name type="scientific">freshwater metagenome</name>
    <dbReference type="NCBI Taxonomy" id="449393"/>
    <lineage>
        <taxon>unclassified sequences</taxon>
        <taxon>metagenomes</taxon>
        <taxon>ecological metagenomes</taxon>
    </lineage>
</organism>
<dbReference type="Gene3D" id="3.10.310.50">
    <property type="match status" value="1"/>
</dbReference>
<dbReference type="PANTHER" id="PTHR30373:SF2">
    <property type="entry name" value="UPF0603 PROTEIN YGCG"/>
    <property type="match status" value="1"/>
</dbReference>
<dbReference type="InterPro" id="IPR007621">
    <property type="entry name" value="TPM_dom"/>
</dbReference>
<evidence type="ECO:0000256" key="1">
    <source>
        <dbReference type="SAM" id="Phobius"/>
    </source>
</evidence>
<evidence type="ECO:0000259" key="2">
    <source>
        <dbReference type="Pfam" id="PF04536"/>
    </source>
</evidence>
<name>A0A6J7Q4Y2_9ZZZZ</name>
<protein>
    <submittedName>
        <fullName evidence="3">Unannotated protein</fullName>
    </submittedName>
</protein>
<feature type="transmembrane region" description="Helical" evidence="1">
    <location>
        <begin position="183"/>
        <end position="202"/>
    </location>
</feature>
<accession>A0A6J7Q4Y2</accession>
<dbReference type="AlphaFoldDB" id="A0A6J7Q4Y2"/>
<evidence type="ECO:0000313" key="3">
    <source>
        <dbReference type="EMBL" id="CAB5009314.1"/>
    </source>
</evidence>
<dbReference type="EMBL" id="CAFBQU010000002">
    <property type="protein sequence ID" value="CAB5058595.1"/>
    <property type="molecule type" value="Genomic_DNA"/>
</dbReference>
<keyword evidence="1" id="KW-1133">Transmembrane helix</keyword>
<dbReference type="EMBL" id="CAFBPN010000004">
    <property type="protein sequence ID" value="CAB5009314.1"/>
    <property type="molecule type" value="Genomic_DNA"/>
</dbReference>
<keyword evidence="1" id="KW-0812">Transmembrane</keyword>
<dbReference type="PANTHER" id="PTHR30373">
    <property type="entry name" value="UPF0603 PROTEIN YGCG"/>
    <property type="match status" value="1"/>
</dbReference>
<gene>
    <name evidence="3" type="ORF">UFOPK4098_00189</name>
    <name evidence="4" type="ORF">UFOPK4347_00121</name>
</gene>
<feature type="domain" description="TPM" evidence="2">
    <location>
        <begin position="37"/>
        <end position="159"/>
    </location>
</feature>
<sequence length="252" mass="25833">MRLRHLIAALFATTFTLCASGQLVFAATDIPKFSAPVVDKANILSANVESALNQSLESFRQTSGPQVAVLIVSSTGNQSIEDFSIDVARKWGLGDKTRDDGVLLVIAFDDRTLRIETGSGIEGELTDVEAGRIIDAIIAPQLKAGNPDAAALDGASAITSELSAAPGETVAIDANTASTGGSFLSRIFFIAFFLLLAVMFIIRGRQQGFGNVASNVLFVAATAIRNGSNGRGGGFSGGGGGGFSGGGASGSW</sequence>
<proteinExistence type="predicted"/>
<dbReference type="Pfam" id="PF04536">
    <property type="entry name" value="TPM_phosphatase"/>
    <property type="match status" value="1"/>
</dbReference>
<reference evidence="3" key="1">
    <citation type="submission" date="2020-05" db="EMBL/GenBank/DDBJ databases">
        <authorList>
            <person name="Chiriac C."/>
            <person name="Salcher M."/>
            <person name="Ghai R."/>
            <person name="Kavagutti S V."/>
        </authorList>
    </citation>
    <scope>NUCLEOTIDE SEQUENCE</scope>
</reference>
<evidence type="ECO:0000313" key="4">
    <source>
        <dbReference type="EMBL" id="CAB5058595.1"/>
    </source>
</evidence>